<protein>
    <recommendedName>
        <fullName evidence="2">Lipoprotein</fullName>
    </recommendedName>
</protein>
<dbReference type="Proteomes" id="UP000885706">
    <property type="component" value="Unassembled WGS sequence"/>
</dbReference>
<feature type="non-terminal residue" evidence="1">
    <location>
        <position position="74"/>
    </location>
</feature>
<name>A0A7V0NE82_DESA2</name>
<accession>A0A7V0NE82</accession>
<evidence type="ECO:0008006" key="2">
    <source>
        <dbReference type="Google" id="ProtNLM"/>
    </source>
</evidence>
<organism evidence="1">
    <name type="scientific">Desulfofervidus auxilii</name>
    <dbReference type="NCBI Taxonomy" id="1621989"/>
    <lineage>
        <taxon>Bacteria</taxon>
        <taxon>Pseudomonadati</taxon>
        <taxon>Thermodesulfobacteriota</taxon>
        <taxon>Candidatus Desulfofervidia</taxon>
        <taxon>Candidatus Desulfofervidales</taxon>
        <taxon>Candidatus Desulfofervidaceae</taxon>
        <taxon>Candidatus Desulfofervidus</taxon>
    </lineage>
</organism>
<proteinExistence type="predicted"/>
<gene>
    <name evidence="1" type="ORF">ENF30_00790</name>
</gene>
<reference evidence="1" key="1">
    <citation type="journal article" date="2020" name="mSystems">
        <title>Genome- and Community-Level Interaction Insights into Carbon Utilization and Element Cycling Functions of Hydrothermarchaeota in Hydrothermal Sediment.</title>
        <authorList>
            <person name="Zhou Z."/>
            <person name="Liu Y."/>
            <person name="Xu W."/>
            <person name="Pan J."/>
            <person name="Luo Z.H."/>
            <person name="Li M."/>
        </authorList>
    </citation>
    <scope>NUCLEOTIDE SEQUENCE [LARGE SCALE GENOMIC DNA]</scope>
    <source>
        <strain evidence="1">HyVt-113</strain>
    </source>
</reference>
<dbReference type="PROSITE" id="PS51257">
    <property type="entry name" value="PROKAR_LIPOPROTEIN"/>
    <property type="match status" value="1"/>
</dbReference>
<dbReference type="EMBL" id="DQWQ01000038">
    <property type="protein sequence ID" value="HDD35315.1"/>
    <property type="molecule type" value="Genomic_DNA"/>
</dbReference>
<dbReference type="AlphaFoldDB" id="A0A7V0NE82"/>
<comment type="caution">
    <text evidence="1">The sequence shown here is derived from an EMBL/GenBank/DDBJ whole genome shotgun (WGS) entry which is preliminary data.</text>
</comment>
<sequence>MYRKNLLILLFSLFFLFACGYKFQVRPEYFKSEWHTIYIPPWKNFTSETALGELLAYKLRYKLSQGNFLIPVYD</sequence>
<evidence type="ECO:0000313" key="1">
    <source>
        <dbReference type="EMBL" id="HDD35315.1"/>
    </source>
</evidence>